<dbReference type="AlphaFoldDB" id="A0A1I7HQE8"/>
<feature type="transmembrane region" description="Helical" evidence="1">
    <location>
        <begin position="12"/>
        <end position="30"/>
    </location>
</feature>
<dbReference type="STRING" id="155865.SAMN05216515_1259"/>
<organism evidence="2 3">
    <name type="scientific">Eubacterium pyruvativorans</name>
    <dbReference type="NCBI Taxonomy" id="155865"/>
    <lineage>
        <taxon>Bacteria</taxon>
        <taxon>Bacillati</taxon>
        <taxon>Bacillota</taxon>
        <taxon>Clostridia</taxon>
        <taxon>Eubacteriales</taxon>
        <taxon>Eubacteriaceae</taxon>
        <taxon>Eubacterium</taxon>
    </lineage>
</organism>
<evidence type="ECO:0000256" key="1">
    <source>
        <dbReference type="SAM" id="Phobius"/>
    </source>
</evidence>
<proteinExistence type="predicted"/>
<dbReference type="EMBL" id="FPBT01000022">
    <property type="protein sequence ID" value="SFU62975.1"/>
    <property type="molecule type" value="Genomic_DNA"/>
</dbReference>
<evidence type="ECO:0000313" key="3">
    <source>
        <dbReference type="Proteomes" id="UP000198817"/>
    </source>
</evidence>
<keyword evidence="3" id="KW-1185">Reference proteome</keyword>
<dbReference type="OrthoDB" id="2034650at2"/>
<evidence type="ECO:0000313" key="2">
    <source>
        <dbReference type="EMBL" id="SFU62975.1"/>
    </source>
</evidence>
<name>A0A1I7HQE8_9FIRM</name>
<keyword evidence="1" id="KW-1133">Transmembrane helix</keyword>
<accession>A0A1I7HQE8</accession>
<dbReference type="RefSeq" id="WP_090471719.1">
    <property type="nucleotide sequence ID" value="NZ_FOWF01000025.1"/>
</dbReference>
<dbReference type="Proteomes" id="UP000198817">
    <property type="component" value="Unassembled WGS sequence"/>
</dbReference>
<gene>
    <name evidence="2" type="ORF">SAMN05216508_12210</name>
</gene>
<reference evidence="2 3" key="1">
    <citation type="submission" date="2016-10" db="EMBL/GenBank/DDBJ databases">
        <authorList>
            <person name="de Groot N.N."/>
        </authorList>
    </citation>
    <scope>NUCLEOTIDE SEQUENCE [LARGE SCALE GENOMIC DNA]</scope>
    <source>
        <strain evidence="2 3">KHGC13</strain>
    </source>
</reference>
<protein>
    <submittedName>
        <fullName evidence="2">Uncharacterized protein</fullName>
    </submittedName>
</protein>
<keyword evidence="1" id="KW-0812">Transmembrane</keyword>
<keyword evidence="1" id="KW-0472">Membrane</keyword>
<sequence>MNWNRELSRREKVVILVLAILLLVLVYYRFVYSYVQSRLAQYNTSALESELLVEQGRAQQISSMEAQIRVGKGSSEGIVAPYNNLKQEIRELNRIFRGTENFNMDFKHAYADGTNVRRNISITFTAGSMNSARSVINDLYGCRYKCLIRNIHISRGGGAYDYDYQASGGSTSSGSVSVSLDVTFFETTYGASSTSGLTTASDQQQNQQ</sequence>